<reference evidence="2" key="1">
    <citation type="submission" date="2021-05" db="EMBL/GenBank/DDBJ databases">
        <authorList>
            <person name="Alioto T."/>
            <person name="Alioto T."/>
            <person name="Gomez Garrido J."/>
        </authorList>
    </citation>
    <scope>NUCLEOTIDE SEQUENCE</scope>
</reference>
<name>A0A8D9EAJ3_9HEMI</name>
<protein>
    <submittedName>
        <fullName evidence="2">Uncharacterized protein</fullName>
    </submittedName>
</protein>
<keyword evidence="1" id="KW-0472">Membrane</keyword>
<sequence>MFSVLLKALSSRPNPSEVSLVSLRHLLASFSLMLSMFSIFVPSTNSSLLSATFKFVFEGKLLAKGFTDFVDIPCNSCLIKALFTFVGTIPFVLIWFNAILFMVRGLGPSSLFFPLLNWCWWSLGKI</sequence>
<feature type="transmembrane region" description="Helical" evidence="1">
    <location>
        <begin position="81"/>
        <end position="103"/>
    </location>
</feature>
<organism evidence="2">
    <name type="scientific">Cacopsylla melanoneura</name>
    <dbReference type="NCBI Taxonomy" id="428564"/>
    <lineage>
        <taxon>Eukaryota</taxon>
        <taxon>Metazoa</taxon>
        <taxon>Ecdysozoa</taxon>
        <taxon>Arthropoda</taxon>
        <taxon>Hexapoda</taxon>
        <taxon>Insecta</taxon>
        <taxon>Pterygota</taxon>
        <taxon>Neoptera</taxon>
        <taxon>Paraneoptera</taxon>
        <taxon>Hemiptera</taxon>
        <taxon>Sternorrhyncha</taxon>
        <taxon>Psylloidea</taxon>
        <taxon>Psyllidae</taxon>
        <taxon>Psyllinae</taxon>
        <taxon>Cacopsylla</taxon>
    </lineage>
</organism>
<proteinExistence type="predicted"/>
<accession>A0A8D9EAJ3</accession>
<evidence type="ECO:0000256" key="1">
    <source>
        <dbReference type="SAM" id="Phobius"/>
    </source>
</evidence>
<keyword evidence="1" id="KW-1133">Transmembrane helix</keyword>
<dbReference type="EMBL" id="HBUF01472380">
    <property type="protein sequence ID" value="CAG6744660.1"/>
    <property type="molecule type" value="Transcribed_RNA"/>
</dbReference>
<evidence type="ECO:0000313" key="2">
    <source>
        <dbReference type="EMBL" id="CAG6744660.1"/>
    </source>
</evidence>
<dbReference type="AlphaFoldDB" id="A0A8D9EAJ3"/>
<keyword evidence="1" id="KW-0812">Transmembrane</keyword>
<feature type="transmembrane region" description="Helical" evidence="1">
    <location>
        <begin position="21"/>
        <end position="41"/>
    </location>
</feature>